<comment type="caution">
    <text evidence="1">The sequence shown here is derived from an EMBL/GenBank/DDBJ whole genome shotgun (WGS) entry which is preliminary data.</text>
</comment>
<dbReference type="Proteomes" id="UP000095230">
    <property type="component" value="Unassembled WGS sequence"/>
</dbReference>
<name>A0A1E5IVI3_SHECO</name>
<evidence type="ECO:0000313" key="1">
    <source>
        <dbReference type="EMBL" id="OEG74506.1"/>
    </source>
</evidence>
<evidence type="ECO:0000313" key="2">
    <source>
        <dbReference type="Proteomes" id="UP000095230"/>
    </source>
</evidence>
<dbReference type="EMBL" id="MCBT01000018">
    <property type="protein sequence ID" value="OEG74506.1"/>
    <property type="molecule type" value="Genomic_DNA"/>
</dbReference>
<sequence length="67" mass="7663">MPIANKMKALTIDFISPHQGQQSSLKPDPKLSFSANRFQQEYLTNNETEHRGNRVETHLHFLAQAAQ</sequence>
<gene>
    <name evidence="1" type="ORF">BEL05_18895</name>
</gene>
<protein>
    <submittedName>
        <fullName evidence="1">Uncharacterized protein</fullName>
    </submittedName>
</protein>
<organism evidence="1 2">
    <name type="scientific">Shewanella colwelliana</name>
    <name type="common">Alteromonas colwelliana</name>
    <dbReference type="NCBI Taxonomy" id="23"/>
    <lineage>
        <taxon>Bacteria</taxon>
        <taxon>Pseudomonadati</taxon>
        <taxon>Pseudomonadota</taxon>
        <taxon>Gammaproteobacteria</taxon>
        <taxon>Alteromonadales</taxon>
        <taxon>Shewanellaceae</taxon>
        <taxon>Shewanella</taxon>
    </lineage>
</organism>
<dbReference type="AlphaFoldDB" id="A0A1E5IVI3"/>
<reference evidence="1 2" key="1">
    <citation type="submission" date="2016-07" db="EMBL/GenBank/DDBJ databases">
        <title>Whole-genome of two Shewanella species isolated from a digestive organ of sea cucumber Apostichopus japonicus Selenka 1867.</title>
        <authorList>
            <person name="Hong H.-H."/>
            <person name="Choi H."/>
            <person name="Cheon S."/>
            <person name="Oh J.-S."/>
            <person name="Lee H.-G."/>
            <person name="Park C."/>
        </authorList>
    </citation>
    <scope>NUCLEOTIDE SEQUENCE [LARGE SCALE GENOMIC DNA]</scope>
    <source>
        <strain evidence="1 2">CSB03KR</strain>
    </source>
</reference>
<proteinExistence type="predicted"/>
<accession>A0A1E5IVI3</accession>